<feature type="region of interest" description="Disordered" evidence="1">
    <location>
        <begin position="837"/>
        <end position="864"/>
    </location>
</feature>
<feature type="region of interest" description="Disordered" evidence="1">
    <location>
        <begin position="324"/>
        <end position="385"/>
    </location>
</feature>
<evidence type="ECO:0000259" key="2">
    <source>
        <dbReference type="Pfam" id="PF08550"/>
    </source>
</evidence>
<evidence type="ECO:0000256" key="1">
    <source>
        <dbReference type="SAM" id="MobiDB-lite"/>
    </source>
</evidence>
<dbReference type="Pfam" id="PF08550">
    <property type="entry name" value="GATA_AreA"/>
    <property type="match status" value="1"/>
</dbReference>
<comment type="caution">
    <text evidence="4">The sequence shown here is derived from an EMBL/GenBank/DDBJ whole genome shotgun (WGS) entry which is preliminary data.</text>
</comment>
<dbReference type="GO" id="GO:0031930">
    <property type="term" value="P:mitochondria-nucleus signaling pathway"/>
    <property type="evidence" value="ECO:0007669"/>
    <property type="project" value="TreeGrafter"/>
</dbReference>
<dbReference type="InterPro" id="IPR013860">
    <property type="entry name" value="AreA_GATA"/>
</dbReference>
<dbReference type="InterPro" id="IPR021711">
    <property type="entry name" value="DUF3295"/>
</dbReference>
<dbReference type="GO" id="GO:0000122">
    <property type="term" value="P:negative regulation of transcription by RNA polymerase II"/>
    <property type="evidence" value="ECO:0007669"/>
    <property type="project" value="TreeGrafter"/>
</dbReference>
<feature type="region of interest" description="Disordered" evidence="1">
    <location>
        <begin position="165"/>
        <end position="203"/>
    </location>
</feature>
<evidence type="ECO:0000259" key="3">
    <source>
        <dbReference type="Pfam" id="PF11702"/>
    </source>
</evidence>
<feature type="compositionally biased region" description="Low complexity" evidence="1">
    <location>
        <begin position="107"/>
        <end position="127"/>
    </location>
</feature>
<dbReference type="PANTHER" id="PTHR28014">
    <property type="entry name" value="NEGATIVE REGULATOR OF RAS-CAMP PATHWAY"/>
    <property type="match status" value="1"/>
</dbReference>
<dbReference type="AlphaFoldDB" id="A0A9Q3H952"/>
<feature type="region of interest" description="Disordered" evidence="1">
    <location>
        <begin position="928"/>
        <end position="994"/>
    </location>
</feature>
<evidence type="ECO:0008006" key="6">
    <source>
        <dbReference type="Google" id="ProtNLM"/>
    </source>
</evidence>
<feature type="non-terminal residue" evidence="4">
    <location>
        <position position="1"/>
    </location>
</feature>
<dbReference type="InterPro" id="IPR053043">
    <property type="entry name" value="Ras-cAMP_regulatory"/>
</dbReference>
<feature type="region of interest" description="Disordered" evidence="1">
    <location>
        <begin position="1014"/>
        <end position="1123"/>
    </location>
</feature>
<accession>A0A9Q3H952</accession>
<evidence type="ECO:0000313" key="5">
    <source>
        <dbReference type="Proteomes" id="UP000765509"/>
    </source>
</evidence>
<dbReference type="Proteomes" id="UP000765509">
    <property type="component" value="Unassembled WGS sequence"/>
</dbReference>
<feature type="compositionally biased region" description="Polar residues" evidence="1">
    <location>
        <begin position="1103"/>
        <end position="1120"/>
    </location>
</feature>
<feature type="region of interest" description="Disordered" evidence="1">
    <location>
        <begin position="541"/>
        <end position="602"/>
    </location>
</feature>
<feature type="compositionally biased region" description="Low complexity" evidence="1">
    <location>
        <begin position="1036"/>
        <end position="1056"/>
    </location>
</feature>
<feature type="compositionally biased region" description="Low complexity" evidence="1">
    <location>
        <begin position="169"/>
        <end position="187"/>
    </location>
</feature>
<feature type="compositionally biased region" description="Acidic residues" evidence="1">
    <location>
        <begin position="1088"/>
        <end position="1100"/>
    </location>
</feature>
<feature type="compositionally biased region" description="Polar residues" evidence="1">
    <location>
        <begin position="1020"/>
        <end position="1035"/>
    </location>
</feature>
<dbReference type="GO" id="GO:0006808">
    <property type="term" value="P:regulation of nitrogen utilization"/>
    <property type="evidence" value="ECO:0007669"/>
    <property type="project" value="TreeGrafter"/>
</dbReference>
<organism evidence="4 5">
    <name type="scientific">Austropuccinia psidii MF-1</name>
    <dbReference type="NCBI Taxonomy" id="1389203"/>
    <lineage>
        <taxon>Eukaryota</taxon>
        <taxon>Fungi</taxon>
        <taxon>Dikarya</taxon>
        <taxon>Basidiomycota</taxon>
        <taxon>Pucciniomycotina</taxon>
        <taxon>Pucciniomycetes</taxon>
        <taxon>Pucciniales</taxon>
        <taxon>Sphaerophragmiaceae</taxon>
        <taxon>Austropuccinia</taxon>
    </lineage>
</organism>
<proteinExistence type="predicted"/>
<feature type="compositionally biased region" description="Low complexity" evidence="1">
    <location>
        <begin position="348"/>
        <end position="361"/>
    </location>
</feature>
<protein>
    <recommendedName>
        <fullName evidence="6">Nitrogen regulatory protein areA GATA-like domain-containing protein</fullName>
    </recommendedName>
</protein>
<gene>
    <name evidence="4" type="ORF">O181_033330</name>
</gene>
<feature type="compositionally biased region" description="Polar residues" evidence="1">
    <location>
        <begin position="327"/>
        <end position="341"/>
    </location>
</feature>
<dbReference type="OrthoDB" id="2507811at2759"/>
<dbReference type="PANTHER" id="PTHR28014:SF1">
    <property type="entry name" value="NEGATIVE REGULATOR OF RAS-CAMP PATHWAY"/>
    <property type="match status" value="1"/>
</dbReference>
<name>A0A9Q3H952_9BASI</name>
<feature type="compositionally biased region" description="Low complexity" evidence="1">
    <location>
        <begin position="572"/>
        <end position="595"/>
    </location>
</feature>
<sequence>MNRHHPHPPISSSSSSSSSSALTEIRFKQPHLLPVLHFDTLGLAQWQTDVIDCDDFASLWNALTKCKRILSDGYRLENITWRLWQREKVLNSRAQLESPNLDSSSLTNPNSTINTTTNTTTTTTKTTTTTTTFTTIHNLNHQMNTLHIIKKSKDVHDNAIITNTNVINSSPCSPSSSSSTSSILSSPTYHHPSQELLSSHSTPLTHQHINQSLSSQNHSSSNSHHDRSSFPSGCFLPLLPPCSSPNTSTLPNIFSISPRPLTSSPSLHITTPNLSFNSRISLSSKTHSLLPPARPNAFTPSSLSNLIDAILPMEILIDHPKTDYRSTTESTTSCLTFNSPSIDPHTESLMPPSTASPSSSPIELVDSQPTPRSGSPKIIQQPHQLQAPPRIVNIAPTPPPASPAVTAPASPAIQPLGVVVNSDEQTSNLFHHQLLSPLPTQLDLDPFLQSSPLKHSLSVNQILKIQAQRPLLGKRYSSGGSTSDSSAYVKSVDTSPSTMYREDLTDHLTQEATVVKQVVQTHTKPTLHSFTRRTVSLAESKLKRKPLFKRNSNSSTRPGGRRMVKPSTKSGLLQSSWQDDDSSQPSSSSSLQQPPTKLSYSSLATCQHPNNLESFPLPSQKCPTQSTVLTTSTNLISQVSEPSSLIEEPSLTNNENGIVETISSTVSSGNVVSPVIPVTPNNSHVSSRFPVRQGNLTNSLASSSATGRSSVLLPCAPPPTPAQNGVPLPTTMSAGIHRNEKVEEELTESPSPFFETASLMSGKKKAQFYINGYETEEDTFSPASLSAQAVKTQIYSTQNLTVSQADLDQKTFGKAHDAEKPSEVINQKEIATQEVQIQEEEDQSNGSDSDEWGSEYSDDECDEDEQIAEQIRQQELERKRQQEAYHRQLFAKKHFIQRNQSHDGIQQPPPIRRAGLSMLFHPELNHLKHHPQPQLQPGQAVEGPNRNQSAVELRHGPSRPVSALRRPTDNDLTSNSAVTGVRSPIGPIPRPCSLVKSKSSVAVPVLANQVSMEMVERSPSAHSGTSSSLQRMSSRTTTTVAATGGGPSPMSGAAPSNQPTRLARPALNPAQQHQRHPSRLGGKPDNVEYSDDDDDDDDDDISKNNAMGNGLTENENNRGQGNIKWGEHVLTEQQRKRLCRLTGTSAAGPMAVAVRVPNRPEPIAPPLSPRTTRRNMLANEMTESVRRNLLWERQTRAQALGILTGGSGMDHEQ</sequence>
<keyword evidence="5" id="KW-1185">Reference proteome</keyword>
<reference evidence="4" key="1">
    <citation type="submission" date="2021-03" db="EMBL/GenBank/DDBJ databases">
        <title>Draft genome sequence of rust myrtle Austropuccinia psidii MF-1, a brazilian biotype.</title>
        <authorList>
            <person name="Quecine M.C."/>
            <person name="Pachon D.M.R."/>
            <person name="Bonatelli M.L."/>
            <person name="Correr F.H."/>
            <person name="Franceschini L.M."/>
            <person name="Leite T.F."/>
            <person name="Margarido G.R.A."/>
            <person name="Almeida C.A."/>
            <person name="Ferrarezi J.A."/>
            <person name="Labate C.A."/>
        </authorList>
    </citation>
    <scope>NUCLEOTIDE SEQUENCE</scope>
    <source>
        <strain evidence="4">MF-1</strain>
    </source>
</reference>
<feature type="region of interest" description="Disordered" evidence="1">
    <location>
        <begin position="99"/>
        <end position="127"/>
    </location>
</feature>
<evidence type="ECO:0000313" key="4">
    <source>
        <dbReference type="EMBL" id="MBW0493615.1"/>
    </source>
</evidence>
<dbReference type="GO" id="GO:0005737">
    <property type="term" value="C:cytoplasm"/>
    <property type="evidence" value="ECO:0007669"/>
    <property type="project" value="TreeGrafter"/>
</dbReference>
<dbReference type="EMBL" id="AVOT02012152">
    <property type="protein sequence ID" value="MBW0493615.1"/>
    <property type="molecule type" value="Genomic_DNA"/>
</dbReference>
<feature type="domain" description="DUF3295" evidence="3">
    <location>
        <begin position="1165"/>
        <end position="1198"/>
    </location>
</feature>
<feature type="domain" description="Nitrogen regulatory protein areA GATA-like" evidence="2">
    <location>
        <begin position="59"/>
        <end position="86"/>
    </location>
</feature>
<dbReference type="Pfam" id="PF11702">
    <property type="entry name" value="DUF3295"/>
    <property type="match status" value="1"/>
</dbReference>